<keyword evidence="1" id="KW-0812">Transmembrane</keyword>
<reference evidence="2" key="3">
    <citation type="journal article" date="2017" name="Nature">
        <title>Genome sequence of the progenitor of the wheat D genome Aegilops tauschii.</title>
        <authorList>
            <person name="Luo M.C."/>
            <person name="Gu Y.Q."/>
            <person name="Puiu D."/>
            <person name="Wang H."/>
            <person name="Twardziok S.O."/>
            <person name="Deal K.R."/>
            <person name="Huo N."/>
            <person name="Zhu T."/>
            <person name="Wang L."/>
            <person name="Wang Y."/>
            <person name="McGuire P.E."/>
            <person name="Liu S."/>
            <person name="Long H."/>
            <person name="Ramasamy R.K."/>
            <person name="Rodriguez J.C."/>
            <person name="Van S.L."/>
            <person name="Yuan L."/>
            <person name="Wang Z."/>
            <person name="Xia Z."/>
            <person name="Xiao L."/>
            <person name="Anderson O.D."/>
            <person name="Ouyang S."/>
            <person name="Liang Y."/>
            <person name="Zimin A.V."/>
            <person name="Pertea G."/>
            <person name="Qi P."/>
            <person name="Bennetzen J.L."/>
            <person name="Dai X."/>
            <person name="Dawson M.W."/>
            <person name="Muller H.G."/>
            <person name="Kugler K."/>
            <person name="Rivarola-Duarte L."/>
            <person name="Spannagl M."/>
            <person name="Mayer K.F.X."/>
            <person name="Lu F.H."/>
            <person name="Bevan M.W."/>
            <person name="Leroy P."/>
            <person name="Li P."/>
            <person name="You F.M."/>
            <person name="Sun Q."/>
            <person name="Liu Z."/>
            <person name="Lyons E."/>
            <person name="Wicker T."/>
            <person name="Salzberg S.L."/>
            <person name="Devos K.M."/>
            <person name="Dvorak J."/>
        </authorList>
    </citation>
    <scope>NUCLEOTIDE SEQUENCE [LARGE SCALE GENOMIC DNA]</scope>
    <source>
        <strain evidence="2">cv. AL8/78</strain>
    </source>
</reference>
<evidence type="ECO:0000313" key="3">
    <source>
        <dbReference type="Proteomes" id="UP000015105"/>
    </source>
</evidence>
<reference evidence="2" key="4">
    <citation type="submission" date="2019-03" db="UniProtKB">
        <authorList>
            <consortium name="EnsemblPlants"/>
        </authorList>
    </citation>
    <scope>IDENTIFICATION</scope>
</reference>
<reference evidence="2" key="5">
    <citation type="journal article" date="2021" name="G3 (Bethesda)">
        <title>Aegilops tauschii genome assembly Aet v5.0 features greater sequence contiguity and improved annotation.</title>
        <authorList>
            <person name="Wang L."/>
            <person name="Zhu T."/>
            <person name="Rodriguez J.C."/>
            <person name="Deal K.R."/>
            <person name="Dubcovsky J."/>
            <person name="McGuire P.E."/>
            <person name="Lux T."/>
            <person name="Spannagl M."/>
            <person name="Mayer K.F.X."/>
            <person name="Baldrich P."/>
            <person name="Meyers B.C."/>
            <person name="Huo N."/>
            <person name="Gu Y.Q."/>
            <person name="Zhou H."/>
            <person name="Devos K.M."/>
            <person name="Bennetzen J.L."/>
            <person name="Unver T."/>
            <person name="Budak H."/>
            <person name="Gulick P.J."/>
            <person name="Galiba G."/>
            <person name="Kalapos B."/>
            <person name="Nelson D.R."/>
            <person name="Li P."/>
            <person name="You F.M."/>
            <person name="Luo M.C."/>
            <person name="Dvorak J."/>
        </authorList>
    </citation>
    <scope>NUCLEOTIDE SEQUENCE [LARGE SCALE GENOMIC DNA]</scope>
    <source>
        <strain evidence="2">cv. AL8/78</strain>
    </source>
</reference>
<keyword evidence="1" id="KW-0472">Membrane</keyword>
<reference evidence="3" key="2">
    <citation type="journal article" date="2017" name="Nat. Plants">
        <title>The Aegilops tauschii genome reveals multiple impacts of transposons.</title>
        <authorList>
            <person name="Zhao G."/>
            <person name="Zou C."/>
            <person name="Li K."/>
            <person name="Wang K."/>
            <person name="Li T."/>
            <person name="Gao L."/>
            <person name="Zhang X."/>
            <person name="Wang H."/>
            <person name="Yang Z."/>
            <person name="Liu X."/>
            <person name="Jiang W."/>
            <person name="Mao L."/>
            <person name="Kong X."/>
            <person name="Jiao Y."/>
            <person name="Jia J."/>
        </authorList>
    </citation>
    <scope>NUCLEOTIDE SEQUENCE [LARGE SCALE GENOMIC DNA]</scope>
    <source>
        <strain evidence="3">cv. AL8/78</strain>
    </source>
</reference>
<sequence length="83" mass="10099">AYFICRAKVHKILCHALTSSLLTYLICCLRLFKQFTMLRKQQLMYYRKFWSTRFYLNDQNSRLKVAELAHVWNELVQCSMLEE</sequence>
<organism evidence="2 3">
    <name type="scientific">Aegilops tauschii subsp. strangulata</name>
    <name type="common">Goatgrass</name>
    <dbReference type="NCBI Taxonomy" id="200361"/>
    <lineage>
        <taxon>Eukaryota</taxon>
        <taxon>Viridiplantae</taxon>
        <taxon>Streptophyta</taxon>
        <taxon>Embryophyta</taxon>
        <taxon>Tracheophyta</taxon>
        <taxon>Spermatophyta</taxon>
        <taxon>Magnoliopsida</taxon>
        <taxon>Liliopsida</taxon>
        <taxon>Poales</taxon>
        <taxon>Poaceae</taxon>
        <taxon>BOP clade</taxon>
        <taxon>Pooideae</taxon>
        <taxon>Triticodae</taxon>
        <taxon>Triticeae</taxon>
        <taxon>Triticinae</taxon>
        <taxon>Aegilops</taxon>
    </lineage>
</organism>
<dbReference type="Gramene" id="AET1Gv20907600.23">
    <property type="protein sequence ID" value="AET1Gv20907600.23"/>
    <property type="gene ID" value="AET1Gv20907600"/>
</dbReference>
<dbReference type="Proteomes" id="UP000015105">
    <property type="component" value="Chromosome 1D"/>
</dbReference>
<feature type="transmembrane region" description="Helical" evidence="1">
    <location>
        <begin position="12"/>
        <end position="32"/>
    </location>
</feature>
<name>A0A452ZT62_AEGTS</name>
<protein>
    <submittedName>
        <fullName evidence="2">Uncharacterized protein</fullName>
    </submittedName>
</protein>
<evidence type="ECO:0000313" key="2">
    <source>
        <dbReference type="EnsemblPlants" id="AET1Gv20907600.23"/>
    </source>
</evidence>
<dbReference type="AlphaFoldDB" id="A0A452ZT62"/>
<proteinExistence type="predicted"/>
<evidence type="ECO:0000256" key="1">
    <source>
        <dbReference type="SAM" id="Phobius"/>
    </source>
</evidence>
<reference evidence="3" key="1">
    <citation type="journal article" date="2014" name="Science">
        <title>Ancient hybridizations among the ancestral genomes of bread wheat.</title>
        <authorList>
            <consortium name="International Wheat Genome Sequencing Consortium,"/>
            <person name="Marcussen T."/>
            <person name="Sandve S.R."/>
            <person name="Heier L."/>
            <person name="Spannagl M."/>
            <person name="Pfeifer M."/>
            <person name="Jakobsen K.S."/>
            <person name="Wulff B.B."/>
            <person name="Steuernagel B."/>
            <person name="Mayer K.F."/>
            <person name="Olsen O.A."/>
        </authorList>
    </citation>
    <scope>NUCLEOTIDE SEQUENCE [LARGE SCALE GENOMIC DNA]</scope>
    <source>
        <strain evidence="3">cv. AL8/78</strain>
    </source>
</reference>
<accession>A0A452ZT62</accession>
<keyword evidence="3" id="KW-1185">Reference proteome</keyword>
<dbReference type="EnsemblPlants" id="AET1Gv20907600.23">
    <property type="protein sequence ID" value="AET1Gv20907600.23"/>
    <property type="gene ID" value="AET1Gv20907600"/>
</dbReference>
<keyword evidence="1" id="KW-1133">Transmembrane helix</keyword>